<proteinExistence type="predicted"/>
<dbReference type="EMBL" id="JBEAFC010000007">
    <property type="protein sequence ID" value="KAL1550480.1"/>
    <property type="molecule type" value="Genomic_DNA"/>
</dbReference>
<sequence>MEPCSVKNQKIQTMKSYKRAKIVYNLVLYTLTSIITCFFFSSPFWFPSISTHFVFSSILDKAMFCFINPKCFFVVGNLIVLILVGESKLKQSSPSPDMYEEYVARSRSSGHHKTANGSEKTLIVGEKIHRHEDGVVMRSCKNQVCGETEKPRIKKEEQLHEGLRSSKSVVWGESGMVKSEKIIKGKKKDGKVGTMRSSKSAVWGEGGMVKMEKGKGKKEEPLHDQAKIKPGMRSSNSAVWGESDTVKMEKVKGEKEEKFVKEEVVLVESEIVARETDKGEKEEEFSHPSVKDEEKKMGMRSCRSAVWGKGKKEEEIRHDDGEEKKMGMRSCRSEIWSEGEIVRLGKIAAKEEEEQQLHMLNKRVEDFIARVNKQRLIV</sequence>
<feature type="compositionally biased region" description="Basic and acidic residues" evidence="1">
    <location>
        <begin position="277"/>
        <end position="297"/>
    </location>
</feature>
<evidence type="ECO:0000256" key="1">
    <source>
        <dbReference type="SAM" id="MobiDB-lite"/>
    </source>
</evidence>
<gene>
    <name evidence="4" type="ORF">AAHA92_18435</name>
</gene>
<feature type="region of interest" description="Disordered" evidence="1">
    <location>
        <begin position="277"/>
        <end position="325"/>
    </location>
</feature>
<evidence type="ECO:0000313" key="5">
    <source>
        <dbReference type="Proteomes" id="UP001567538"/>
    </source>
</evidence>
<evidence type="ECO:0000259" key="3">
    <source>
        <dbReference type="Pfam" id="PF14364"/>
    </source>
</evidence>
<dbReference type="Proteomes" id="UP001567538">
    <property type="component" value="Unassembled WGS sequence"/>
</dbReference>
<dbReference type="AlphaFoldDB" id="A0ABD1H243"/>
<dbReference type="Pfam" id="PF14364">
    <property type="entry name" value="DUF4408"/>
    <property type="match status" value="1"/>
</dbReference>
<dbReference type="PANTHER" id="PTHR35762:SF2">
    <property type="entry name" value="TRANSMEMBRANE PROTEIN"/>
    <property type="match status" value="1"/>
</dbReference>
<protein>
    <submittedName>
        <fullName evidence="4">Golgin subfamily A member 6-like protein 1</fullName>
    </submittedName>
</protein>
<name>A0ABD1H243_SALDI</name>
<dbReference type="PANTHER" id="PTHR35762">
    <property type="entry name" value="TRANSMEMBRANE PROTEIN"/>
    <property type="match status" value="1"/>
</dbReference>
<comment type="caution">
    <text evidence="4">The sequence shown here is derived from an EMBL/GenBank/DDBJ whole genome shotgun (WGS) entry which is preliminary data.</text>
</comment>
<evidence type="ECO:0000313" key="4">
    <source>
        <dbReference type="EMBL" id="KAL1550480.1"/>
    </source>
</evidence>
<organism evidence="4 5">
    <name type="scientific">Salvia divinorum</name>
    <name type="common">Maria pastora</name>
    <name type="synonym">Diviner's sage</name>
    <dbReference type="NCBI Taxonomy" id="28513"/>
    <lineage>
        <taxon>Eukaryota</taxon>
        <taxon>Viridiplantae</taxon>
        <taxon>Streptophyta</taxon>
        <taxon>Embryophyta</taxon>
        <taxon>Tracheophyta</taxon>
        <taxon>Spermatophyta</taxon>
        <taxon>Magnoliopsida</taxon>
        <taxon>eudicotyledons</taxon>
        <taxon>Gunneridae</taxon>
        <taxon>Pentapetalae</taxon>
        <taxon>asterids</taxon>
        <taxon>lamiids</taxon>
        <taxon>Lamiales</taxon>
        <taxon>Lamiaceae</taxon>
        <taxon>Nepetoideae</taxon>
        <taxon>Mentheae</taxon>
        <taxon>Salviinae</taxon>
        <taxon>Salvia</taxon>
        <taxon>Salvia subgen. Calosphace</taxon>
    </lineage>
</organism>
<accession>A0ABD1H243</accession>
<reference evidence="4 5" key="1">
    <citation type="submission" date="2024-06" db="EMBL/GenBank/DDBJ databases">
        <title>A chromosome level genome sequence of Diviner's sage (Salvia divinorum).</title>
        <authorList>
            <person name="Ford S.A."/>
            <person name="Ro D.-K."/>
            <person name="Ness R.W."/>
            <person name="Phillips M.A."/>
        </authorList>
    </citation>
    <scope>NUCLEOTIDE SEQUENCE [LARGE SCALE GENOMIC DNA]</scope>
    <source>
        <strain evidence="4">SAF-2024a</strain>
        <tissue evidence="4">Leaf</tissue>
    </source>
</reference>
<dbReference type="InterPro" id="IPR025520">
    <property type="entry name" value="DUF4408"/>
</dbReference>
<keyword evidence="2" id="KW-0812">Transmembrane</keyword>
<keyword evidence="2" id="KW-0472">Membrane</keyword>
<feature type="domain" description="DUF4408" evidence="3">
    <location>
        <begin position="68"/>
        <end position="89"/>
    </location>
</feature>
<feature type="transmembrane region" description="Helical" evidence="2">
    <location>
        <begin position="66"/>
        <end position="85"/>
    </location>
</feature>
<keyword evidence="2" id="KW-1133">Transmembrane helix</keyword>
<evidence type="ECO:0000256" key="2">
    <source>
        <dbReference type="SAM" id="Phobius"/>
    </source>
</evidence>
<feature type="transmembrane region" description="Helical" evidence="2">
    <location>
        <begin position="22"/>
        <end position="46"/>
    </location>
</feature>
<feature type="compositionally biased region" description="Basic and acidic residues" evidence="1">
    <location>
        <begin position="310"/>
        <end position="325"/>
    </location>
</feature>
<keyword evidence="5" id="KW-1185">Reference proteome</keyword>